<evidence type="ECO:0000313" key="3">
    <source>
        <dbReference type="Proteomes" id="UP000629371"/>
    </source>
</evidence>
<name>A0ABS1MUI4_9ACTN</name>
<organism evidence="2 3">
    <name type="scientific">Streptomyces siderophoricus</name>
    <dbReference type="NCBI Taxonomy" id="2802281"/>
    <lineage>
        <taxon>Bacteria</taxon>
        <taxon>Bacillati</taxon>
        <taxon>Actinomycetota</taxon>
        <taxon>Actinomycetes</taxon>
        <taxon>Kitasatosporales</taxon>
        <taxon>Streptomycetaceae</taxon>
        <taxon>Streptomyces</taxon>
    </lineage>
</organism>
<dbReference type="EMBL" id="JAERRI010000009">
    <property type="protein sequence ID" value="MBL1091409.1"/>
    <property type="molecule type" value="Genomic_DNA"/>
</dbReference>
<proteinExistence type="predicted"/>
<gene>
    <name evidence="2" type="ORF">JK360_18720</name>
</gene>
<sequence>MQAESAVEIVRASLALAFPTATEEGLTRAAELVLRWGSEGVGVQLEPDLAERMLHDLILVTGQDADEFDAAREPGGDLTRVEPAQSRAWSRTRETQDDGLPYIPRPPEQRGRHRFRGGPGQEPGRGTYLE</sequence>
<protein>
    <submittedName>
        <fullName evidence="2">Uncharacterized protein</fullName>
    </submittedName>
</protein>
<accession>A0ABS1MUI4</accession>
<dbReference type="RefSeq" id="WP_201805851.1">
    <property type="nucleotide sequence ID" value="NZ_JAERRI010000009.1"/>
</dbReference>
<evidence type="ECO:0000256" key="1">
    <source>
        <dbReference type="SAM" id="MobiDB-lite"/>
    </source>
</evidence>
<comment type="caution">
    <text evidence="2">The sequence shown here is derived from an EMBL/GenBank/DDBJ whole genome shotgun (WGS) entry which is preliminary data.</text>
</comment>
<keyword evidence="3" id="KW-1185">Reference proteome</keyword>
<reference evidence="2 3" key="1">
    <citation type="submission" date="2021-01" db="EMBL/GenBank/DDBJ databases">
        <title>WGS of actinomycetes isolated from Thailand.</title>
        <authorList>
            <person name="Thawai C."/>
        </authorList>
    </citation>
    <scope>NUCLEOTIDE SEQUENCE [LARGE SCALE GENOMIC DNA]</scope>
    <source>
        <strain evidence="2 3">CH9-7</strain>
    </source>
</reference>
<feature type="region of interest" description="Disordered" evidence="1">
    <location>
        <begin position="69"/>
        <end position="130"/>
    </location>
</feature>
<evidence type="ECO:0000313" key="2">
    <source>
        <dbReference type="EMBL" id="MBL1091409.1"/>
    </source>
</evidence>
<dbReference type="Proteomes" id="UP000629371">
    <property type="component" value="Unassembled WGS sequence"/>
</dbReference>